<keyword evidence="3" id="KW-1185">Reference proteome</keyword>
<protein>
    <submittedName>
        <fullName evidence="2">Uncharacterized protein</fullName>
    </submittedName>
</protein>
<gene>
    <name evidence="2" type="ORF">LSH36_529g01018</name>
</gene>
<reference evidence="2" key="1">
    <citation type="journal article" date="2023" name="Mol. Biol. Evol.">
        <title>Third-Generation Sequencing Reveals the Adaptive Role of the Epigenome in Three Deep-Sea Polychaetes.</title>
        <authorList>
            <person name="Perez M."/>
            <person name="Aroh O."/>
            <person name="Sun Y."/>
            <person name="Lan Y."/>
            <person name="Juniper S.K."/>
            <person name="Young C.R."/>
            <person name="Angers B."/>
            <person name="Qian P.Y."/>
        </authorList>
    </citation>
    <scope>NUCLEOTIDE SEQUENCE</scope>
    <source>
        <strain evidence="2">P08H-3</strain>
    </source>
</reference>
<name>A0AAD9J7S3_9ANNE</name>
<feature type="region of interest" description="Disordered" evidence="1">
    <location>
        <begin position="90"/>
        <end position="124"/>
    </location>
</feature>
<feature type="compositionally biased region" description="Polar residues" evidence="1">
    <location>
        <begin position="90"/>
        <end position="106"/>
    </location>
</feature>
<dbReference type="Proteomes" id="UP001208570">
    <property type="component" value="Unassembled WGS sequence"/>
</dbReference>
<comment type="caution">
    <text evidence="2">The sequence shown here is derived from an EMBL/GenBank/DDBJ whole genome shotgun (WGS) entry which is preliminary data.</text>
</comment>
<evidence type="ECO:0000256" key="1">
    <source>
        <dbReference type="SAM" id="MobiDB-lite"/>
    </source>
</evidence>
<evidence type="ECO:0000313" key="3">
    <source>
        <dbReference type="Proteomes" id="UP001208570"/>
    </source>
</evidence>
<dbReference type="EMBL" id="JAODUP010000529">
    <property type="protein sequence ID" value="KAK2147914.1"/>
    <property type="molecule type" value="Genomic_DNA"/>
</dbReference>
<proteinExistence type="predicted"/>
<accession>A0AAD9J7S3</accession>
<sequence length="124" mass="13576">PGGAAADPSSSGVVRCETHVVVLRRCSKAPPERNRDGRRQRRRRRRDDVDGDNGGDADDFCVLLGGEWLLLPSCTPLDSSAMSGDFNSTPSTYCQMPSSRTQQHQPMMTRPDTVGRCTAGRGRR</sequence>
<organism evidence="2 3">
    <name type="scientific">Paralvinella palmiformis</name>
    <dbReference type="NCBI Taxonomy" id="53620"/>
    <lineage>
        <taxon>Eukaryota</taxon>
        <taxon>Metazoa</taxon>
        <taxon>Spiralia</taxon>
        <taxon>Lophotrochozoa</taxon>
        <taxon>Annelida</taxon>
        <taxon>Polychaeta</taxon>
        <taxon>Sedentaria</taxon>
        <taxon>Canalipalpata</taxon>
        <taxon>Terebellida</taxon>
        <taxon>Terebelliformia</taxon>
        <taxon>Alvinellidae</taxon>
        <taxon>Paralvinella</taxon>
    </lineage>
</organism>
<dbReference type="AlphaFoldDB" id="A0AAD9J7S3"/>
<feature type="region of interest" description="Disordered" evidence="1">
    <location>
        <begin position="26"/>
        <end position="57"/>
    </location>
</feature>
<feature type="non-terminal residue" evidence="2">
    <location>
        <position position="1"/>
    </location>
</feature>
<evidence type="ECO:0000313" key="2">
    <source>
        <dbReference type="EMBL" id="KAK2147914.1"/>
    </source>
</evidence>